<proteinExistence type="predicted"/>
<dbReference type="EMBL" id="CP021422">
    <property type="protein sequence ID" value="ASB39369.1"/>
    <property type="molecule type" value="Genomic_DNA"/>
</dbReference>
<sequence length="200" mass="22421">MSMQIPSSATTSLLGRPCSVTNRRAPSLNFSSYLRGAMPSLFPILFFSFSFHYTDSFSVFQDGKGTIDFPDDFLGKLWDETDWQAAKEILADIQKQIALAAYRHDDEAITALQKQLVRRMEIKQLAVQKICGSNSGLGVDGVKWKESGEKIRAALMLTSKGVQAKPMRDIIVKSKSTGRERTYGLPTYFDRVMQVCMAFL</sequence>
<reference evidence="3" key="1">
    <citation type="submission" date="2017-05" db="EMBL/GenBank/DDBJ databases">
        <title>Improved OligoMM genomes.</title>
        <authorList>
            <person name="Garzetti D."/>
        </authorList>
    </citation>
    <scope>NUCLEOTIDE SEQUENCE [LARGE SCALE GENOMIC DNA]</scope>
    <source>
        <strain evidence="3">KB18</strain>
    </source>
</reference>
<dbReference type="Proteomes" id="UP000196710">
    <property type="component" value="Chromosome"/>
</dbReference>
<accession>A0ABM6L237</accession>
<dbReference type="InterPro" id="IPR025960">
    <property type="entry name" value="RVT_N"/>
</dbReference>
<feature type="domain" description="Reverse transcriptase N-terminal" evidence="1">
    <location>
        <begin position="78"/>
        <end position="155"/>
    </location>
</feature>
<organism evidence="2 3">
    <name type="scientific">Acutalibacter muris</name>
    <dbReference type="NCBI Taxonomy" id="1796620"/>
    <lineage>
        <taxon>Bacteria</taxon>
        <taxon>Bacillati</taxon>
        <taxon>Bacillota</taxon>
        <taxon>Clostridia</taxon>
        <taxon>Eubacteriales</taxon>
        <taxon>Acutalibacteraceae</taxon>
        <taxon>Acutalibacter</taxon>
    </lineage>
</organism>
<gene>
    <name evidence="2" type="ORF">ADH66_01060</name>
</gene>
<evidence type="ECO:0000313" key="3">
    <source>
        <dbReference type="Proteomes" id="UP000196710"/>
    </source>
</evidence>
<name>A0ABM6L237_9FIRM</name>
<dbReference type="Pfam" id="PF13655">
    <property type="entry name" value="RVT_N"/>
    <property type="match status" value="1"/>
</dbReference>
<evidence type="ECO:0000259" key="1">
    <source>
        <dbReference type="Pfam" id="PF13655"/>
    </source>
</evidence>
<evidence type="ECO:0000313" key="2">
    <source>
        <dbReference type="EMBL" id="ASB39369.1"/>
    </source>
</evidence>
<protein>
    <recommendedName>
        <fullName evidence="1">Reverse transcriptase N-terminal domain-containing protein</fullName>
    </recommendedName>
</protein>
<keyword evidence="3" id="KW-1185">Reference proteome</keyword>